<keyword evidence="2" id="KW-1185">Reference proteome</keyword>
<dbReference type="AlphaFoldDB" id="U4LUB6"/>
<dbReference type="OrthoDB" id="5341726at2759"/>
<evidence type="ECO:0000313" key="2">
    <source>
        <dbReference type="Proteomes" id="UP000018144"/>
    </source>
</evidence>
<sequence>MQFHSLLLGLDRLRRLQYIPISPLQPYIHITNTLQVPNEDVDAVGADFAALDEVSTQAARTNNVKGSTCRYFGTAPFCKGKCPGGWDTLYKTHCGGMGDKCCFTGQKACRCRNFNC</sequence>
<name>U4LUB6_PYROM</name>
<accession>U4LUB6</accession>
<protein>
    <submittedName>
        <fullName evidence="1">Uncharacterized protein</fullName>
    </submittedName>
</protein>
<evidence type="ECO:0000313" key="1">
    <source>
        <dbReference type="EMBL" id="CCX31516.1"/>
    </source>
</evidence>
<organism evidence="1 2">
    <name type="scientific">Pyronema omphalodes (strain CBS 100304)</name>
    <name type="common">Pyronema confluens</name>
    <dbReference type="NCBI Taxonomy" id="1076935"/>
    <lineage>
        <taxon>Eukaryota</taxon>
        <taxon>Fungi</taxon>
        <taxon>Dikarya</taxon>
        <taxon>Ascomycota</taxon>
        <taxon>Pezizomycotina</taxon>
        <taxon>Pezizomycetes</taxon>
        <taxon>Pezizales</taxon>
        <taxon>Pyronemataceae</taxon>
        <taxon>Pyronema</taxon>
    </lineage>
</organism>
<proteinExistence type="predicted"/>
<gene>
    <name evidence="1" type="ORF">PCON_10865</name>
</gene>
<dbReference type="Proteomes" id="UP000018144">
    <property type="component" value="Unassembled WGS sequence"/>
</dbReference>
<reference evidence="1 2" key="1">
    <citation type="journal article" date="2013" name="PLoS Genet.">
        <title>The genome and development-dependent transcriptomes of Pyronema confluens: a window into fungal evolution.</title>
        <authorList>
            <person name="Traeger S."/>
            <person name="Altegoer F."/>
            <person name="Freitag M."/>
            <person name="Gabaldon T."/>
            <person name="Kempken F."/>
            <person name="Kumar A."/>
            <person name="Marcet-Houben M."/>
            <person name="Poggeler S."/>
            <person name="Stajich J.E."/>
            <person name="Nowrousian M."/>
        </authorList>
    </citation>
    <scope>NUCLEOTIDE SEQUENCE [LARGE SCALE GENOMIC DNA]</scope>
    <source>
        <strain evidence="2">CBS 100304</strain>
        <tissue evidence="1">Vegetative mycelium</tissue>
    </source>
</reference>
<dbReference type="EMBL" id="HF935604">
    <property type="protein sequence ID" value="CCX31516.1"/>
    <property type="molecule type" value="Genomic_DNA"/>
</dbReference>